<protein>
    <submittedName>
        <fullName evidence="1">Uncharacterized protein</fullName>
    </submittedName>
</protein>
<proteinExistence type="predicted"/>
<dbReference type="Proteomes" id="UP000619260">
    <property type="component" value="Unassembled WGS sequence"/>
</dbReference>
<sequence length="282" mass="30608">MYHLTNVLADDGRWDDLLAFAADPAGAAGERRHVAHVVALEAPPPFAVAAAELFPDGRGHIGPLWDVVASRNEWCALAPHLSDPGVRRLVAQTRVLRGEDLSAEDADDADPPLRLREWEAARWDPERDMWSYDRNGCTGATMWAFPGPLVPPSVSPATGRPPVEHAAVALLDGLSPVVRAHAVRGPVRRGTTAWFADAYPHLVQVATGERAAGRGTGHALARIALWRALAASAGARDAVDAFVERLRCVTWRRPEDVMYHLRLVLEDPTTGIAFVLTGTDRD</sequence>
<reference evidence="1" key="1">
    <citation type="submission" date="2021-01" db="EMBL/GenBank/DDBJ databases">
        <title>Whole genome shotgun sequence of Virgisporangium aliadipatigenens NBRC 105644.</title>
        <authorList>
            <person name="Komaki H."/>
            <person name="Tamura T."/>
        </authorList>
    </citation>
    <scope>NUCLEOTIDE SEQUENCE</scope>
    <source>
        <strain evidence="1">NBRC 105644</strain>
    </source>
</reference>
<evidence type="ECO:0000313" key="1">
    <source>
        <dbReference type="EMBL" id="GIJ46706.1"/>
    </source>
</evidence>
<dbReference type="EMBL" id="BOPF01000012">
    <property type="protein sequence ID" value="GIJ46706.1"/>
    <property type="molecule type" value="Genomic_DNA"/>
</dbReference>
<gene>
    <name evidence="1" type="ORF">Val02_35920</name>
</gene>
<evidence type="ECO:0000313" key="2">
    <source>
        <dbReference type="Proteomes" id="UP000619260"/>
    </source>
</evidence>
<dbReference type="AlphaFoldDB" id="A0A8J4DR51"/>
<name>A0A8J4DR51_9ACTN</name>
<keyword evidence="2" id="KW-1185">Reference proteome</keyword>
<dbReference type="RefSeq" id="WP_203900227.1">
    <property type="nucleotide sequence ID" value="NZ_BOPF01000012.1"/>
</dbReference>
<accession>A0A8J4DR51</accession>
<organism evidence="1 2">
    <name type="scientific">Virgisporangium aliadipatigenens</name>
    <dbReference type="NCBI Taxonomy" id="741659"/>
    <lineage>
        <taxon>Bacteria</taxon>
        <taxon>Bacillati</taxon>
        <taxon>Actinomycetota</taxon>
        <taxon>Actinomycetes</taxon>
        <taxon>Micromonosporales</taxon>
        <taxon>Micromonosporaceae</taxon>
        <taxon>Virgisporangium</taxon>
    </lineage>
</organism>
<comment type="caution">
    <text evidence="1">The sequence shown here is derived from an EMBL/GenBank/DDBJ whole genome shotgun (WGS) entry which is preliminary data.</text>
</comment>